<name>A0A2T0UAX3_9ACTN</name>
<keyword evidence="5 8" id="KW-0028">Amino-acid biosynthesis</keyword>
<evidence type="ECO:0000256" key="2">
    <source>
        <dbReference type="ARBA" id="ARBA00022857"/>
    </source>
</evidence>
<dbReference type="UniPathway" id="UPA00098">
    <property type="reaction ID" value="UER00361"/>
</dbReference>
<dbReference type="InterPro" id="IPR029036">
    <property type="entry name" value="P5CR_dimer"/>
</dbReference>
<dbReference type="InterPro" id="IPR036291">
    <property type="entry name" value="NAD(P)-bd_dom_sf"/>
</dbReference>
<dbReference type="Gene3D" id="3.40.50.720">
    <property type="entry name" value="NAD(P)-binding Rossmann-like Domain"/>
    <property type="match status" value="1"/>
</dbReference>
<dbReference type="SUPFAM" id="SSF51735">
    <property type="entry name" value="NAD(P)-binding Rossmann-fold domains"/>
    <property type="match status" value="1"/>
</dbReference>
<keyword evidence="5" id="KW-0963">Cytoplasm</keyword>
<dbReference type="EMBL" id="PVTJ01000013">
    <property type="protein sequence ID" value="PRY54967.1"/>
    <property type="molecule type" value="Genomic_DNA"/>
</dbReference>
<organism evidence="12 13">
    <name type="scientific">Glycomyces artemisiae</name>
    <dbReference type="NCBI Taxonomy" id="1076443"/>
    <lineage>
        <taxon>Bacteria</taxon>
        <taxon>Bacillati</taxon>
        <taxon>Actinomycetota</taxon>
        <taxon>Actinomycetes</taxon>
        <taxon>Glycomycetales</taxon>
        <taxon>Glycomycetaceae</taxon>
        <taxon>Glycomyces</taxon>
    </lineage>
</organism>
<keyword evidence="13" id="KW-1185">Reference proteome</keyword>
<feature type="domain" description="Pyrroline-5-carboxylate reductase catalytic N-terminal" evidence="10">
    <location>
        <begin position="3"/>
        <end position="96"/>
    </location>
</feature>
<evidence type="ECO:0000256" key="4">
    <source>
        <dbReference type="ARBA" id="ARBA00058118"/>
    </source>
</evidence>
<dbReference type="InterPro" id="IPR028939">
    <property type="entry name" value="P5C_Rdtase_cat_N"/>
</dbReference>
<evidence type="ECO:0000259" key="10">
    <source>
        <dbReference type="Pfam" id="PF03807"/>
    </source>
</evidence>
<proteinExistence type="inferred from homology"/>
<dbReference type="PANTHER" id="PTHR11645">
    <property type="entry name" value="PYRROLINE-5-CARBOXYLATE REDUCTASE"/>
    <property type="match status" value="1"/>
</dbReference>
<dbReference type="PANTHER" id="PTHR11645:SF0">
    <property type="entry name" value="PYRROLINE-5-CARBOXYLATE REDUCTASE 3"/>
    <property type="match status" value="1"/>
</dbReference>
<dbReference type="GO" id="GO:0055129">
    <property type="term" value="P:L-proline biosynthetic process"/>
    <property type="evidence" value="ECO:0007669"/>
    <property type="project" value="UniProtKB-UniRule"/>
</dbReference>
<evidence type="ECO:0000256" key="5">
    <source>
        <dbReference type="HAMAP-Rule" id="MF_01925"/>
    </source>
</evidence>
<comment type="function">
    <text evidence="4 5">Catalyzes the reduction of 1-pyrroline-5-carboxylate (PCA) to L-proline.</text>
</comment>
<feature type="domain" description="Pyrroline-5-carboxylate reductase dimerisation" evidence="11">
    <location>
        <begin position="156"/>
        <end position="259"/>
    </location>
</feature>
<dbReference type="RefSeq" id="WP_219926977.1">
    <property type="nucleotide sequence ID" value="NZ_PVTJ01000013.1"/>
</dbReference>
<feature type="compositionally biased region" description="Low complexity" evidence="9">
    <location>
        <begin position="264"/>
        <end position="275"/>
    </location>
</feature>
<evidence type="ECO:0000313" key="13">
    <source>
        <dbReference type="Proteomes" id="UP000238176"/>
    </source>
</evidence>
<evidence type="ECO:0000256" key="8">
    <source>
        <dbReference type="RuleBase" id="RU003903"/>
    </source>
</evidence>
<evidence type="ECO:0000256" key="1">
    <source>
        <dbReference type="ARBA" id="ARBA00005525"/>
    </source>
</evidence>
<dbReference type="PROSITE" id="PS00521">
    <property type="entry name" value="P5CR"/>
    <property type="match status" value="1"/>
</dbReference>
<gene>
    <name evidence="5" type="primary">proC</name>
    <name evidence="12" type="ORF">B0I28_11377</name>
</gene>
<sequence>MDIAILGVGSLGEAVLIGLLESGMPPAQIWATAQPAERAAVLADAYGIEVGTDNASAATEADVVLVAVRPGAVEGVLDEIAPVLEGDAVVVSLAAGVPLRRIAARLPEGVTTVRAMTNVAARAREAATALTAPDGTDLTEIEDLFDRVGVTVTVEEPMMDLITAVGGSGPAFLFYLADAMTTAAVDGGMDPHAARVMVDQMLLGACLHLQSSDRPAAEILDDITTPGGTTAAALDVLNAAAVDDTVKRAVGAAARRGRDLARLTPPLARVRAAAPSPRPRRPRRRSPR</sequence>
<comment type="caution">
    <text evidence="12">The sequence shown here is derived from an EMBL/GenBank/DDBJ whole genome shotgun (WGS) entry which is preliminary data.</text>
</comment>
<dbReference type="InterPro" id="IPR000304">
    <property type="entry name" value="Pyrroline-COOH_reductase"/>
</dbReference>
<evidence type="ECO:0000313" key="12">
    <source>
        <dbReference type="EMBL" id="PRY54967.1"/>
    </source>
</evidence>
<dbReference type="Pfam" id="PF14748">
    <property type="entry name" value="P5CR_dimer"/>
    <property type="match status" value="1"/>
</dbReference>
<dbReference type="EC" id="1.5.1.2" evidence="5 6"/>
<dbReference type="InterPro" id="IPR008927">
    <property type="entry name" value="6-PGluconate_DH-like_C_sf"/>
</dbReference>
<accession>A0A2T0UAX3</accession>
<keyword evidence="2 5" id="KW-0521">NADP</keyword>
<dbReference type="GO" id="GO:0005737">
    <property type="term" value="C:cytoplasm"/>
    <property type="evidence" value="ECO:0007669"/>
    <property type="project" value="UniProtKB-SubCell"/>
</dbReference>
<dbReference type="InterPro" id="IPR053790">
    <property type="entry name" value="P5CR-like_CS"/>
</dbReference>
<feature type="binding site" evidence="7">
    <location>
        <begin position="67"/>
        <end position="70"/>
    </location>
    <ligand>
        <name>NADP(+)</name>
        <dbReference type="ChEBI" id="CHEBI:58349"/>
    </ligand>
</feature>
<dbReference type="Gene3D" id="1.10.3730.10">
    <property type="entry name" value="ProC C-terminal domain-like"/>
    <property type="match status" value="1"/>
</dbReference>
<feature type="region of interest" description="Disordered" evidence="9">
    <location>
        <begin position="264"/>
        <end position="288"/>
    </location>
</feature>
<dbReference type="SUPFAM" id="SSF48179">
    <property type="entry name" value="6-phosphogluconate dehydrogenase C-terminal domain-like"/>
    <property type="match status" value="1"/>
</dbReference>
<protein>
    <recommendedName>
        <fullName evidence="5 6">Pyrroline-5-carboxylate reductase</fullName>
        <shortName evidence="5">P5C reductase</shortName>
        <shortName evidence="5">P5CR</shortName>
        <ecNumber evidence="5 6">1.5.1.2</ecNumber>
    </recommendedName>
    <alternativeName>
        <fullName evidence="5">PCA reductase</fullName>
    </alternativeName>
</protein>
<dbReference type="AlphaFoldDB" id="A0A2T0UAX3"/>
<evidence type="ECO:0000256" key="3">
    <source>
        <dbReference type="ARBA" id="ARBA00023002"/>
    </source>
</evidence>
<comment type="catalytic activity">
    <reaction evidence="5 8">
        <text>L-proline + NADP(+) = (S)-1-pyrroline-5-carboxylate + NADPH + 2 H(+)</text>
        <dbReference type="Rhea" id="RHEA:14109"/>
        <dbReference type="ChEBI" id="CHEBI:15378"/>
        <dbReference type="ChEBI" id="CHEBI:17388"/>
        <dbReference type="ChEBI" id="CHEBI:57783"/>
        <dbReference type="ChEBI" id="CHEBI:58349"/>
        <dbReference type="ChEBI" id="CHEBI:60039"/>
        <dbReference type="EC" id="1.5.1.2"/>
    </reaction>
</comment>
<evidence type="ECO:0000259" key="11">
    <source>
        <dbReference type="Pfam" id="PF14748"/>
    </source>
</evidence>
<evidence type="ECO:0000256" key="6">
    <source>
        <dbReference type="NCBIfam" id="TIGR00112"/>
    </source>
</evidence>
<comment type="subcellular location">
    <subcellularLocation>
        <location evidence="5">Cytoplasm</location>
    </subcellularLocation>
</comment>
<dbReference type="HAMAP" id="MF_01925">
    <property type="entry name" value="P5C_reductase"/>
    <property type="match status" value="1"/>
</dbReference>
<feature type="binding site" evidence="7">
    <location>
        <begin position="6"/>
        <end position="11"/>
    </location>
    <ligand>
        <name>NADP(+)</name>
        <dbReference type="ChEBI" id="CHEBI:58349"/>
    </ligand>
</feature>
<comment type="pathway">
    <text evidence="5 8">Amino-acid biosynthesis; L-proline biosynthesis; L-proline from L-glutamate 5-semialdehyde: step 1/1.</text>
</comment>
<comment type="similarity">
    <text evidence="1 5 8">Belongs to the pyrroline-5-carboxylate reductase family.</text>
</comment>
<dbReference type="PIRSF" id="PIRSF000193">
    <property type="entry name" value="Pyrrol-5-carb_rd"/>
    <property type="match status" value="1"/>
</dbReference>
<comment type="catalytic activity">
    <reaction evidence="5">
        <text>L-proline + NAD(+) = (S)-1-pyrroline-5-carboxylate + NADH + 2 H(+)</text>
        <dbReference type="Rhea" id="RHEA:14105"/>
        <dbReference type="ChEBI" id="CHEBI:15378"/>
        <dbReference type="ChEBI" id="CHEBI:17388"/>
        <dbReference type="ChEBI" id="CHEBI:57540"/>
        <dbReference type="ChEBI" id="CHEBI:57945"/>
        <dbReference type="ChEBI" id="CHEBI:60039"/>
        <dbReference type="EC" id="1.5.1.2"/>
    </reaction>
</comment>
<dbReference type="FunFam" id="1.10.3730.10:FF:000001">
    <property type="entry name" value="Pyrroline-5-carboxylate reductase"/>
    <property type="match status" value="1"/>
</dbReference>
<keyword evidence="5 8" id="KW-0641">Proline biosynthesis</keyword>
<dbReference type="GO" id="GO:0004735">
    <property type="term" value="F:pyrroline-5-carboxylate reductase activity"/>
    <property type="evidence" value="ECO:0007669"/>
    <property type="project" value="UniProtKB-UniRule"/>
</dbReference>
<dbReference type="Proteomes" id="UP000238176">
    <property type="component" value="Unassembled WGS sequence"/>
</dbReference>
<dbReference type="Pfam" id="PF03807">
    <property type="entry name" value="F420_oxidored"/>
    <property type="match status" value="1"/>
</dbReference>
<dbReference type="NCBIfam" id="TIGR00112">
    <property type="entry name" value="proC"/>
    <property type="match status" value="1"/>
</dbReference>
<evidence type="ECO:0000256" key="9">
    <source>
        <dbReference type="SAM" id="MobiDB-lite"/>
    </source>
</evidence>
<feature type="binding site" evidence="7">
    <location>
        <position position="54"/>
    </location>
    <ligand>
        <name>NADPH</name>
        <dbReference type="ChEBI" id="CHEBI:57783"/>
    </ligand>
</feature>
<feature type="compositionally biased region" description="Basic residues" evidence="9">
    <location>
        <begin position="278"/>
        <end position="288"/>
    </location>
</feature>
<evidence type="ECO:0000256" key="7">
    <source>
        <dbReference type="PIRSR" id="PIRSR000193-1"/>
    </source>
</evidence>
<keyword evidence="3 5" id="KW-0560">Oxidoreductase</keyword>
<reference evidence="12 13" key="1">
    <citation type="submission" date="2018-03" db="EMBL/GenBank/DDBJ databases">
        <title>Genomic Encyclopedia of Type Strains, Phase III (KMG-III): the genomes of soil and plant-associated and newly described type strains.</title>
        <authorList>
            <person name="Whitman W."/>
        </authorList>
    </citation>
    <scope>NUCLEOTIDE SEQUENCE [LARGE SCALE GENOMIC DNA]</scope>
    <source>
        <strain evidence="12 13">CGMCC 4.7067</strain>
    </source>
</reference>